<feature type="compositionally biased region" description="Low complexity" evidence="1">
    <location>
        <begin position="320"/>
        <end position="333"/>
    </location>
</feature>
<evidence type="ECO:0000256" key="1">
    <source>
        <dbReference type="SAM" id="MobiDB-lite"/>
    </source>
</evidence>
<feature type="region of interest" description="Disordered" evidence="1">
    <location>
        <begin position="408"/>
        <end position="438"/>
    </location>
</feature>
<name>A0A640KFJ4_LEITA</name>
<feature type="region of interest" description="Disordered" evidence="1">
    <location>
        <begin position="194"/>
        <end position="248"/>
    </location>
</feature>
<dbReference type="VEuPathDB" id="TriTrypDB:LtaPh_1813700"/>
<evidence type="ECO:0000313" key="3">
    <source>
        <dbReference type="Proteomes" id="UP000419144"/>
    </source>
</evidence>
<organism evidence="2 3">
    <name type="scientific">Leishmania tarentolae</name>
    <name type="common">Sauroleishmania tarentolae</name>
    <dbReference type="NCBI Taxonomy" id="5689"/>
    <lineage>
        <taxon>Eukaryota</taxon>
        <taxon>Discoba</taxon>
        <taxon>Euglenozoa</taxon>
        <taxon>Kinetoplastea</taxon>
        <taxon>Metakinetoplastina</taxon>
        <taxon>Trypanosomatida</taxon>
        <taxon>Trypanosomatidae</taxon>
        <taxon>Leishmaniinae</taxon>
        <taxon>Leishmania</taxon>
        <taxon>lizard Leishmania</taxon>
    </lineage>
</organism>
<feature type="region of interest" description="Disordered" evidence="1">
    <location>
        <begin position="102"/>
        <end position="159"/>
    </location>
</feature>
<evidence type="ECO:0000313" key="2">
    <source>
        <dbReference type="EMBL" id="GET87855.1"/>
    </source>
</evidence>
<feature type="region of interest" description="Disordered" evidence="1">
    <location>
        <begin position="295"/>
        <end position="355"/>
    </location>
</feature>
<sequence>MPCKQTTDCNNVTLPASMQTLLQRYTDRKLTEQERVALAHATPNVRCEALRIFFEMNDAAAGVEYVLANSGASARSYGGASARASRSGGSAATASVAAPSKALEPLPTNVPTAANAGAKSTTPAASGAKRPLGDSAPTGKVAVRDEVRQRTGTRRAVVPVSGSMALSPVARARSCSHRTRVARSGESVCTLVTVSSMSSDDGDDTDDDADFRPADTSTKEEQSGADMPPTVTLRSRDSRRNAGATAAPSTVPLLALDAVLMQRGSNSDSSTSSPSAGVTHGESLLSVSAAMTNTTTAAAKAKPRDASHSAAPPLGRNRLSTTVSKPSTTATAAPPLPSTVHESASYDDEPRKTVAAKPTGYYTNLTAKHTTPAPHPQQQQYTIDHADPKPTAVRGACRHDCTPTFRDPQGGVDFACTERPRKQRSPSPSCMPPSPVGSGALSVRGTDWAALVAAAPAPQLPTVPSLMTTKPAAVPATPQTDNCSVPKEAAATTPASSCCASRAPNKVSHDQSKTTPGSGSDSTVTTTNSRGAVGKTQQLRTPRMPLADRKREAEGSDHHSLGNFRHLDNDTPQLPPPPPPPKLGGASPIKRGVAWDETTGMYITHPNQLRRQRAARIVATAPLTVSPSSLVRGASGSSLEPPDTLHYCFARTASSPLASALPTSTPTAAATVHAAGSVPLGRLCSSVVHITGGTEATSAQSLASALPLMKGDKQKKRKRATKRAKALTGAPAWKKPIEGKKAATTRAPSPTVVPIVVIPRSIGYQRLCGGDMPVKQDIYGYSGETIMLQRQASQFPPPMLAASANDSPNKSHRTAPGNQTARCAAPTAPVERYYSMMKGGGVEVVDVETAQTNVHAPCPSAIRTPRSSRFSAQQRARGLLEEPAAPMVSGRGIAAERTCQGHAAAVPVRAGAVPPAHCNVFERLTSNYYDVYASEVALQATSPRPVAALQRGCRSTQEHRRPARRRHLSAPAARARGLLVRRPATALVERGGCLTREGMPVCEQGRTTTPASCMFARSNTSSYHVC</sequence>
<dbReference type="OrthoDB" id="267558at2759"/>
<feature type="compositionally biased region" description="Pro residues" evidence="1">
    <location>
        <begin position="573"/>
        <end position="582"/>
    </location>
</feature>
<gene>
    <name evidence="2" type="ORF">LtaPh_1813700</name>
</gene>
<feature type="compositionally biased region" description="Low complexity" evidence="1">
    <location>
        <begin position="489"/>
        <end position="504"/>
    </location>
</feature>
<comment type="caution">
    <text evidence="2">The sequence shown here is derived from an EMBL/GenBank/DDBJ whole genome shotgun (WGS) entry which is preliminary data.</text>
</comment>
<keyword evidence="3" id="KW-1185">Reference proteome</keyword>
<feature type="compositionally biased region" description="Polar residues" evidence="1">
    <location>
        <begin position="513"/>
        <end position="540"/>
    </location>
</feature>
<dbReference type="Proteomes" id="UP000419144">
    <property type="component" value="Unassembled WGS sequence"/>
</dbReference>
<feature type="compositionally biased region" description="Basic and acidic residues" evidence="1">
    <location>
        <begin position="546"/>
        <end position="569"/>
    </location>
</feature>
<protein>
    <submittedName>
        <fullName evidence="2">Uncharacterized protein</fullName>
    </submittedName>
</protein>
<proteinExistence type="predicted"/>
<feature type="region of interest" description="Disordered" evidence="1">
    <location>
        <begin position="472"/>
        <end position="586"/>
    </location>
</feature>
<feature type="compositionally biased region" description="Acidic residues" evidence="1">
    <location>
        <begin position="200"/>
        <end position="209"/>
    </location>
</feature>
<feature type="region of interest" description="Disordered" evidence="1">
    <location>
        <begin position="802"/>
        <end position="821"/>
    </location>
</feature>
<dbReference type="AlphaFoldDB" id="A0A640KFJ4"/>
<dbReference type="EMBL" id="BLBS01000023">
    <property type="protein sequence ID" value="GET87855.1"/>
    <property type="molecule type" value="Genomic_DNA"/>
</dbReference>
<reference evidence="2" key="1">
    <citation type="submission" date="2019-11" db="EMBL/GenBank/DDBJ databases">
        <title>Leishmania tarentolae CDS.</title>
        <authorList>
            <person name="Goto Y."/>
            <person name="Yamagishi J."/>
        </authorList>
    </citation>
    <scope>NUCLEOTIDE SEQUENCE [LARGE SCALE GENOMIC DNA]</scope>
    <source>
        <strain evidence="2">Parrot Tar II</strain>
    </source>
</reference>
<accession>A0A640KFJ4</accession>
<feature type="compositionally biased region" description="Basic and acidic residues" evidence="1">
    <location>
        <begin position="210"/>
        <end position="222"/>
    </location>
</feature>